<organism evidence="2 3">
    <name type="scientific">Vreelandella aquamarina</name>
    <dbReference type="NCBI Taxonomy" id="77097"/>
    <lineage>
        <taxon>Bacteria</taxon>
        <taxon>Pseudomonadati</taxon>
        <taxon>Pseudomonadota</taxon>
        <taxon>Gammaproteobacteria</taxon>
        <taxon>Oceanospirillales</taxon>
        <taxon>Halomonadaceae</taxon>
        <taxon>Vreelandella</taxon>
    </lineage>
</organism>
<dbReference type="RefSeq" id="WP_074211115.1">
    <property type="nucleotide sequence ID" value="NZ_BJOI01000040.1"/>
</dbReference>
<keyword evidence="1" id="KW-0732">Signal</keyword>
<feature type="signal peptide" evidence="1">
    <location>
        <begin position="1"/>
        <end position="20"/>
    </location>
</feature>
<dbReference type="EMBL" id="FSQX01000001">
    <property type="protein sequence ID" value="SIN79697.1"/>
    <property type="molecule type" value="Genomic_DNA"/>
</dbReference>
<dbReference type="AlphaFoldDB" id="A0A1N6D736"/>
<name>A0A1N6D736_9GAMM</name>
<protein>
    <recommendedName>
        <fullName evidence="4">Lipoprotein SmpA/OmlA domain-containing protein</fullName>
    </recommendedName>
</protein>
<accession>A0A1N6D736</accession>
<dbReference type="GeneID" id="97277470"/>
<reference evidence="2 3" key="1">
    <citation type="submission" date="2016-11" db="EMBL/GenBank/DDBJ databases">
        <authorList>
            <person name="Jaros S."/>
            <person name="Januszkiewicz K."/>
            <person name="Wedrychowicz H."/>
        </authorList>
    </citation>
    <scope>NUCLEOTIDE SEQUENCE [LARGE SCALE GENOMIC DNA]</scope>
    <source>
        <strain evidence="2 3">ACAM 239</strain>
    </source>
</reference>
<evidence type="ECO:0008006" key="4">
    <source>
        <dbReference type="Google" id="ProtNLM"/>
    </source>
</evidence>
<dbReference type="Proteomes" id="UP000185024">
    <property type="component" value="Unassembled WGS sequence"/>
</dbReference>
<evidence type="ECO:0000313" key="3">
    <source>
        <dbReference type="Proteomes" id="UP000185024"/>
    </source>
</evidence>
<sequence length="126" mass="13739">MKKLAMIAICAALLTGCATSGNDSLRDHDERSVSSYIVEGETTKSEVMEVFGAPYDTSFTDGGREIWEYAFSDMSADAVAYIPVVNWFGTSASGTQKKLTVMFEDDTVARYSMTESDVRTGTGLFK</sequence>
<gene>
    <name evidence="2" type="ORF">SAMN05878438_3607</name>
</gene>
<feature type="chain" id="PRO_5013337401" description="Lipoprotein SmpA/OmlA domain-containing protein" evidence="1">
    <location>
        <begin position="21"/>
        <end position="126"/>
    </location>
</feature>
<evidence type="ECO:0000256" key="1">
    <source>
        <dbReference type="SAM" id="SignalP"/>
    </source>
</evidence>
<evidence type="ECO:0000313" key="2">
    <source>
        <dbReference type="EMBL" id="SIN79697.1"/>
    </source>
</evidence>
<proteinExistence type="predicted"/>
<dbReference type="PROSITE" id="PS51257">
    <property type="entry name" value="PROKAR_LIPOPROTEIN"/>
    <property type="match status" value="1"/>
</dbReference>